<dbReference type="PROSITE" id="PS50893">
    <property type="entry name" value="ABC_TRANSPORTER_2"/>
    <property type="match status" value="1"/>
</dbReference>
<dbReference type="Pfam" id="PF00005">
    <property type="entry name" value="ABC_tran"/>
    <property type="match status" value="1"/>
</dbReference>
<gene>
    <name evidence="5" type="ORF">JCM14722_07600</name>
</gene>
<evidence type="ECO:0000313" key="6">
    <source>
        <dbReference type="Proteomes" id="UP001061361"/>
    </source>
</evidence>
<evidence type="ECO:0000256" key="1">
    <source>
        <dbReference type="ARBA" id="ARBA00022448"/>
    </source>
</evidence>
<dbReference type="SMART" id="SM00382">
    <property type="entry name" value="AAA"/>
    <property type="match status" value="1"/>
</dbReference>
<dbReference type="EMBL" id="AP026708">
    <property type="protein sequence ID" value="BDQ33218.1"/>
    <property type="molecule type" value="Genomic_DNA"/>
</dbReference>
<keyword evidence="6" id="KW-1185">Reference proteome</keyword>
<sequence length="350" mass="38551">MIRLDKLRMNLPGFTLNDVDLHVREGEFFALMGSTGSGKTLVLESVAGLTRLDSGTVTIGGRDVTTLPPEARRVSLVYQDHALFPHLTVLQNVMYGQRYHGIDKEEGRREARALLDALGLSRLEKRKPARLSGGEKQRTAMARALACCPDVVLLDEPLSSLDPQFRGELRRTLKEIHDHLGATFLMVTHDFTDAMVLAERGAVIKDGALHQQDTVANIFRRPATPFTASFVGMTNVFPASYERGCCTFAEHTFDGLPELPGWRKGFAALRPEDVIVGAACDFPSGWQVMEGSVERLEREGFVWTAAVRCGDRTMTAVVDRHMVLNRGLGEGSSVTVGFAGEHLHHMPEAI</sequence>
<dbReference type="Pfam" id="PF08402">
    <property type="entry name" value="TOBE_2"/>
    <property type="match status" value="1"/>
</dbReference>
<keyword evidence="3" id="KW-0067">ATP-binding</keyword>
<proteinExistence type="predicted"/>
<feature type="domain" description="ABC transporter" evidence="4">
    <location>
        <begin position="1"/>
        <end position="231"/>
    </location>
</feature>
<evidence type="ECO:0000313" key="5">
    <source>
        <dbReference type="EMBL" id="BDQ33218.1"/>
    </source>
</evidence>
<dbReference type="InterPro" id="IPR050093">
    <property type="entry name" value="ABC_SmlMolc_Importer"/>
</dbReference>
<dbReference type="Gene3D" id="3.40.50.300">
    <property type="entry name" value="P-loop containing nucleotide triphosphate hydrolases"/>
    <property type="match status" value="1"/>
</dbReference>
<evidence type="ECO:0000256" key="2">
    <source>
        <dbReference type="ARBA" id="ARBA00022741"/>
    </source>
</evidence>
<dbReference type="Proteomes" id="UP001061361">
    <property type="component" value="Chromosome"/>
</dbReference>
<dbReference type="PANTHER" id="PTHR42781">
    <property type="entry name" value="SPERMIDINE/PUTRESCINE IMPORT ATP-BINDING PROTEIN POTA"/>
    <property type="match status" value="1"/>
</dbReference>
<keyword evidence="2" id="KW-0547">Nucleotide-binding</keyword>
<reference evidence="5" key="1">
    <citation type="submission" date="2022-08" db="EMBL/GenBank/DDBJ databases">
        <title>Genome Sequence of the sulphate-reducing bacterium, Pseudodesulfovibrio portus JCM14722.</title>
        <authorList>
            <person name="Kondo R."/>
            <person name="Kataoka T."/>
        </authorList>
    </citation>
    <scope>NUCLEOTIDE SEQUENCE</scope>
    <source>
        <strain evidence="5">JCM 14722</strain>
    </source>
</reference>
<dbReference type="PANTHER" id="PTHR42781:SF4">
    <property type="entry name" value="SPERMIDINE_PUTRESCINE IMPORT ATP-BINDING PROTEIN POTA"/>
    <property type="match status" value="1"/>
</dbReference>
<protein>
    <recommendedName>
        <fullName evidence="4">ABC transporter domain-containing protein</fullName>
    </recommendedName>
</protein>
<dbReference type="InterPro" id="IPR003439">
    <property type="entry name" value="ABC_transporter-like_ATP-bd"/>
</dbReference>
<dbReference type="InterPro" id="IPR003593">
    <property type="entry name" value="AAA+_ATPase"/>
</dbReference>
<dbReference type="InterPro" id="IPR008995">
    <property type="entry name" value="Mo/tungstate-bd_C_term_dom"/>
</dbReference>
<organism evidence="5 6">
    <name type="scientific">Pseudodesulfovibrio portus</name>
    <dbReference type="NCBI Taxonomy" id="231439"/>
    <lineage>
        <taxon>Bacteria</taxon>
        <taxon>Pseudomonadati</taxon>
        <taxon>Thermodesulfobacteriota</taxon>
        <taxon>Desulfovibrionia</taxon>
        <taxon>Desulfovibrionales</taxon>
        <taxon>Desulfovibrionaceae</taxon>
    </lineage>
</organism>
<keyword evidence="1" id="KW-0813">Transport</keyword>
<name>A0ABN6RTN5_9BACT</name>
<dbReference type="SUPFAM" id="SSF52540">
    <property type="entry name" value="P-loop containing nucleoside triphosphate hydrolases"/>
    <property type="match status" value="1"/>
</dbReference>
<dbReference type="InterPro" id="IPR013611">
    <property type="entry name" value="Transp-assoc_OB_typ2"/>
</dbReference>
<dbReference type="RefSeq" id="WP_264983272.1">
    <property type="nucleotide sequence ID" value="NZ_AP026708.1"/>
</dbReference>
<dbReference type="InterPro" id="IPR027417">
    <property type="entry name" value="P-loop_NTPase"/>
</dbReference>
<accession>A0ABN6RTN5</accession>
<evidence type="ECO:0000259" key="4">
    <source>
        <dbReference type="PROSITE" id="PS50893"/>
    </source>
</evidence>
<evidence type="ECO:0000256" key="3">
    <source>
        <dbReference type="ARBA" id="ARBA00022840"/>
    </source>
</evidence>
<dbReference type="SUPFAM" id="SSF50331">
    <property type="entry name" value="MOP-like"/>
    <property type="match status" value="1"/>
</dbReference>